<keyword evidence="1" id="KW-0548">Nucleotidyltransferase</keyword>
<comment type="catalytic activity">
    <reaction evidence="1">
        <text>L-arginyl-[protein] + NAD(+) = N(omega)-(ADP-D-ribosyl)-L-arginyl-[protein] + nicotinamide + H(+)</text>
        <dbReference type="Rhea" id="RHEA:19149"/>
        <dbReference type="Rhea" id="RHEA-COMP:10532"/>
        <dbReference type="Rhea" id="RHEA-COMP:15087"/>
        <dbReference type="ChEBI" id="CHEBI:15378"/>
        <dbReference type="ChEBI" id="CHEBI:17154"/>
        <dbReference type="ChEBI" id="CHEBI:29965"/>
        <dbReference type="ChEBI" id="CHEBI:57540"/>
        <dbReference type="ChEBI" id="CHEBI:142554"/>
        <dbReference type="EC" id="2.4.2.31"/>
    </reaction>
</comment>
<gene>
    <name evidence="1" type="primary">modB</name>
    <name evidence="2" type="ORF">KAALPHA_24</name>
</gene>
<dbReference type="Gene3D" id="3.90.176.10">
    <property type="entry name" value="Toxin ADP-ribosyltransferase, Chain A, domain 1"/>
    <property type="match status" value="1"/>
</dbReference>
<name>A0A5B9NNN7_9CAUD</name>
<feature type="active site" evidence="1">
    <location>
        <position position="201"/>
    </location>
</feature>
<dbReference type="InterPro" id="IPR043662">
    <property type="entry name" value="ModB-like"/>
</dbReference>
<dbReference type="SUPFAM" id="SSF56399">
    <property type="entry name" value="ADP-ribosylation"/>
    <property type="match status" value="1"/>
</dbReference>
<keyword evidence="1" id="KW-0328">Glycosyltransferase</keyword>
<organism evidence="2 3">
    <name type="scientific">Klebsiella phage vB_KaeM_KaAlpha</name>
    <dbReference type="NCBI Taxonomy" id="2591367"/>
    <lineage>
        <taxon>Viruses</taxon>
        <taxon>Duplodnaviria</taxon>
        <taxon>Heunggongvirae</taxon>
        <taxon>Uroviricota</taxon>
        <taxon>Caudoviricetes</taxon>
        <taxon>Pantevenvirales</taxon>
        <taxon>Straboviridae</taxon>
        <taxon>Tevenvirinae</taxon>
        <taxon>Karamvirus</taxon>
        <taxon>Karamvirus pg7</taxon>
    </lineage>
</organism>
<protein>
    <recommendedName>
        <fullName evidence="1">NAD--protein ADP-ribosyltransferase modB</fullName>
        <ecNumber evidence="1">2.4.2.31</ecNumber>
    </recommendedName>
</protein>
<accession>A0A5B9NNN7</accession>
<keyword evidence="1" id="KW-0808">Transferase</keyword>
<dbReference type="GO" id="GO:0044423">
    <property type="term" value="C:virion component"/>
    <property type="evidence" value="ECO:0007669"/>
    <property type="project" value="UniProtKB-UniRule"/>
</dbReference>
<proteinExistence type="inferred from homology"/>
<comment type="function">
    <text evidence="1">ADP-ribosyltransferase that regulates transcription by ADP-ribosylation of host ribosomal protein S1. Additional identified targets include proteins involved in either translation or cellular metabolism such as elongation factor-Tu or trigger factor. Also reprograms the host's gene-expression system by RNAylating host ribosomal protein S1. ModB can attach NAD-capped RNAs to target proteins post-transcriptionally resulting in covalent RNA-protein conjugates.</text>
</comment>
<comment type="similarity">
    <text evidence="1">Belongs to the Tevenvirinae NAD--protein ADP-ribosyltransferase modA family.</text>
</comment>
<dbReference type="EC" id="2.4.2.31" evidence="1"/>
<dbReference type="GO" id="GO:0016779">
    <property type="term" value="F:nucleotidyltransferase activity"/>
    <property type="evidence" value="ECO:0007669"/>
    <property type="project" value="UniProtKB-KW"/>
</dbReference>
<dbReference type="Proteomes" id="UP000325316">
    <property type="component" value="Segment"/>
</dbReference>
<evidence type="ECO:0000313" key="3">
    <source>
        <dbReference type="Proteomes" id="UP000325316"/>
    </source>
</evidence>
<evidence type="ECO:0000313" key="2">
    <source>
        <dbReference type="EMBL" id="QEG13061.1"/>
    </source>
</evidence>
<keyword evidence="1" id="KW-0946">Virion</keyword>
<dbReference type="GO" id="GO:0106274">
    <property type="term" value="F:NAD+-protein-arginine ADP-ribosyltransferase activity"/>
    <property type="evidence" value="ECO:0007669"/>
    <property type="project" value="UniProtKB-UniRule"/>
</dbReference>
<dbReference type="HAMAP" id="MF_04142">
    <property type="entry name" value="MODB_T4"/>
    <property type="match status" value="1"/>
</dbReference>
<reference evidence="2 3" key="1">
    <citation type="submission" date="2019-04" db="EMBL/GenBank/DDBJ databases">
        <authorList>
            <person name="Anderson K.J."/>
            <person name="Thurgood T.L."/>
            <person name="Sharma R."/>
            <person name="Arens D.K."/>
            <person name="Kruger J.L."/>
            <person name="Thompson D.W."/>
            <person name="Casjens S."/>
            <person name="Grose J.H."/>
        </authorList>
    </citation>
    <scope>NUCLEOTIDE SEQUENCE [LARGE SCALE GENOMIC DNA]</scope>
</reference>
<dbReference type="EMBL" id="MN013084">
    <property type="protein sequence ID" value="QEG13061.1"/>
    <property type="molecule type" value="Genomic_DNA"/>
</dbReference>
<comment type="subcellular location">
    <subcellularLocation>
        <location evidence="1">Virion</location>
    </subcellularLocation>
    <text evidence="1">This protein is injected from the virion into the bacterial cell.</text>
</comment>
<evidence type="ECO:0000256" key="1">
    <source>
        <dbReference type="HAMAP-Rule" id="MF_04142"/>
    </source>
</evidence>
<sequence length="236" mass="27076">MIASVKQTEVIMTSFQSPVIEVEITPSIPVPSCGIYEYWEGSEEVERKMLESEVNSMFTDEEQAVLWKCLNDKVEDWVNRGLDKVIRRRMTTATPEVLYRGVNRRMLNVLQNVEVGEVFTSERVVSFSTDFNTARSFASFGCYGTKTIIRWSNPTIAYNYQEDMLKILAAAPNCEFSAAPYDPLAKIDRKNKINMVQDEQEWMMPIGTKFRVTSIEDVDFNPGGMHTIYDVELISF</sequence>
<feature type="binding site" evidence="1">
    <location>
        <position position="100"/>
    </location>
    <ligand>
        <name>NAD(+)</name>
        <dbReference type="ChEBI" id="CHEBI:57540"/>
    </ligand>
</feature>